<dbReference type="InterPro" id="IPR004089">
    <property type="entry name" value="MCPsignal_dom"/>
</dbReference>
<name>A0ABU4JVK1_9CLOT</name>
<keyword evidence="4" id="KW-0175">Coiled coil</keyword>
<dbReference type="InterPro" id="IPR004090">
    <property type="entry name" value="Chemotax_Me-accpt_rcpt"/>
</dbReference>
<dbReference type="SMART" id="SM00283">
    <property type="entry name" value="MA"/>
    <property type="match status" value="1"/>
</dbReference>
<feature type="transmembrane region" description="Helical" evidence="5">
    <location>
        <begin position="187"/>
        <end position="208"/>
    </location>
</feature>
<keyword evidence="5" id="KW-1133">Transmembrane helix</keyword>
<dbReference type="RefSeq" id="WP_318798481.1">
    <property type="nucleotide sequence ID" value="NZ_JARUJP010000016.1"/>
</dbReference>
<evidence type="ECO:0000256" key="5">
    <source>
        <dbReference type="SAM" id="Phobius"/>
    </source>
</evidence>
<dbReference type="InterPro" id="IPR024478">
    <property type="entry name" value="HlyB_4HB_MCP"/>
</dbReference>
<keyword evidence="9" id="KW-1185">Reference proteome</keyword>
<feature type="transmembrane region" description="Helical" evidence="5">
    <location>
        <begin position="9"/>
        <end position="29"/>
    </location>
</feature>
<keyword evidence="1 3" id="KW-0807">Transducer</keyword>
<comment type="caution">
    <text evidence="8">The sequence shown here is derived from an EMBL/GenBank/DDBJ whole genome shotgun (WGS) entry which is preliminary data.</text>
</comment>
<sequence length="571" mass="62967">MKITIRKRLILSFGVIILISLFFGLYSIASLKNVKDKSSEITDVWLYGIDLAHTMDTANSDYRIREYRHIVTEDEKLMAETERELKDLRSSFEKALKDYEDSSVLQQERDLTAKIRIEYEKYIEVSNRGLQLSRDRKTKEAVALLYGESKERFEALGSDIGKLVELCRSEADKANAVNKAAYNRARLILPIILLAVVTAGVVIAIYMSNRITKPMKLMTTYLDKTADFDLVYDGEALKEINKYKDEFGVMGMAVANMRKSLRELVDKVKENSLKVSTNSDDLSIVIGETSQSIEGVAKAVEELAQGASELARNAQKGSEKLDALSGEINEAVNSSDLINKYVQETSKANSEGVDYIERLKEAVNTNNEVVKTVASQVDSLDDKSQSIGMITDTIKTITEQINLLSLNAAIEAARAGEQGKGFAVVAEEIRKLAYETANSAKEIDAIVRDVENEILSTKSEMTKAEMAVRQTDKVSAGTERAFEAIDNSVSNIIKQIDGLVNNIGSIGKNKNEVVASIGDISAIAEQSASGTEEVSASTQQQSASLEQISVSAKDLKKISIELQELIGKFRT</sequence>
<evidence type="ECO:0000313" key="8">
    <source>
        <dbReference type="EMBL" id="MDW8802137.1"/>
    </source>
</evidence>
<accession>A0ABU4JVK1</accession>
<dbReference type="InterPro" id="IPR003660">
    <property type="entry name" value="HAMP_dom"/>
</dbReference>
<keyword evidence="5" id="KW-0472">Membrane</keyword>
<dbReference type="PROSITE" id="PS50885">
    <property type="entry name" value="HAMP"/>
    <property type="match status" value="1"/>
</dbReference>
<dbReference type="PANTHER" id="PTHR32089:SF112">
    <property type="entry name" value="LYSOZYME-LIKE PROTEIN-RELATED"/>
    <property type="match status" value="1"/>
</dbReference>
<protein>
    <submittedName>
        <fullName evidence="8">Methyl-accepting chemotaxis protein</fullName>
    </submittedName>
</protein>
<evidence type="ECO:0000259" key="7">
    <source>
        <dbReference type="PROSITE" id="PS50885"/>
    </source>
</evidence>
<dbReference type="Pfam" id="PF12729">
    <property type="entry name" value="4HB_MCP_1"/>
    <property type="match status" value="1"/>
</dbReference>
<evidence type="ECO:0000259" key="6">
    <source>
        <dbReference type="PROSITE" id="PS50111"/>
    </source>
</evidence>
<comment type="similarity">
    <text evidence="2">Belongs to the methyl-accepting chemotaxis (MCP) protein family.</text>
</comment>
<evidence type="ECO:0000256" key="4">
    <source>
        <dbReference type="SAM" id="Coils"/>
    </source>
</evidence>
<evidence type="ECO:0000313" key="9">
    <source>
        <dbReference type="Proteomes" id="UP001281656"/>
    </source>
</evidence>
<feature type="domain" description="Methyl-accepting transducer" evidence="6">
    <location>
        <begin position="285"/>
        <end position="542"/>
    </location>
</feature>
<dbReference type="SUPFAM" id="SSF58104">
    <property type="entry name" value="Methyl-accepting chemotaxis protein (MCP) signaling domain"/>
    <property type="match status" value="1"/>
</dbReference>
<gene>
    <name evidence="8" type="ORF">P8V03_13350</name>
</gene>
<proteinExistence type="inferred from homology"/>
<feature type="domain" description="HAMP" evidence="7">
    <location>
        <begin position="209"/>
        <end position="266"/>
    </location>
</feature>
<dbReference type="Gene3D" id="1.10.287.950">
    <property type="entry name" value="Methyl-accepting chemotaxis protein"/>
    <property type="match status" value="1"/>
</dbReference>
<evidence type="ECO:0000256" key="1">
    <source>
        <dbReference type="ARBA" id="ARBA00023224"/>
    </source>
</evidence>
<dbReference type="PANTHER" id="PTHR32089">
    <property type="entry name" value="METHYL-ACCEPTING CHEMOTAXIS PROTEIN MCPB"/>
    <property type="match status" value="1"/>
</dbReference>
<reference evidence="8 9" key="1">
    <citation type="submission" date="2023-04" db="EMBL/GenBank/DDBJ databases">
        <title>Clostridium tannerae sp. nov., isolated from the fecal material of an alpaca.</title>
        <authorList>
            <person name="Miller S."/>
            <person name="Hendry M."/>
            <person name="King J."/>
            <person name="Sankaranarayanan K."/>
            <person name="Lawson P.A."/>
        </authorList>
    </citation>
    <scope>NUCLEOTIDE SEQUENCE [LARGE SCALE GENOMIC DNA]</scope>
    <source>
        <strain evidence="8 9">A1-XYC3</strain>
    </source>
</reference>
<dbReference type="EMBL" id="JARUJP010000016">
    <property type="protein sequence ID" value="MDW8802137.1"/>
    <property type="molecule type" value="Genomic_DNA"/>
</dbReference>
<dbReference type="Pfam" id="PF00015">
    <property type="entry name" value="MCPsignal"/>
    <property type="match status" value="1"/>
</dbReference>
<evidence type="ECO:0000256" key="3">
    <source>
        <dbReference type="PROSITE-ProRule" id="PRU00284"/>
    </source>
</evidence>
<feature type="coiled-coil region" evidence="4">
    <location>
        <begin position="71"/>
        <end position="98"/>
    </location>
</feature>
<dbReference type="PRINTS" id="PR00260">
    <property type="entry name" value="CHEMTRNSDUCR"/>
</dbReference>
<dbReference type="Proteomes" id="UP001281656">
    <property type="component" value="Unassembled WGS sequence"/>
</dbReference>
<organism evidence="8 9">
    <name type="scientific">Clostridium tanneri</name>
    <dbReference type="NCBI Taxonomy" id="3037988"/>
    <lineage>
        <taxon>Bacteria</taxon>
        <taxon>Bacillati</taxon>
        <taxon>Bacillota</taxon>
        <taxon>Clostridia</taxon>
        <taxon>Eubacteriales</taxon>
        <taxon>Clostridiaceae</taxon>
        <taxon>Clostridium</taxon>
    </lineage>
</organism>
<keyword evidence="5" id="KW-0812">Transmembrane</keyword>
<evidence type="ECO:0000256" key="2">
    <source>
        <dbReference type="ARBA" id="ARBA00029447"/>
    </source>
</evidence>
<dbReference type="PROSITE" id="PS50111">
    <property type="entry name" value="CHEMOTAXIS_TRANSDUC_2"/>
    <property type="match status" value="1"/>
</dbReference>